<sequence length="159" mass="18041">MTMEEMLDSYIEELKPHVATIDDETGHLIASALLTFKFGLYKKAIEWCNEALKRLEEKRGAPDAVRTALMIVREHALDLAASRVTEHPKHSFRSDDQGLLAVDLPGREVERPVALDMDNALILLYAVGIARSPDDEQALEEHRRFPIQILESYSEKLTE</sequence>
<proteinExistence type="predicted"/>
<gene>
    <name evidence="1" type="ORF">ASZ90_009028</name>
</gene>
<protein>
    <submittedName>
        <fullName evidence="1">Uncharacterized protein</fullName>
    </submittedName>
</protein>
<dbReference type="AlphaFoldDB" id="A0A0W8FJW9"/>
<reference evidence="1" key="1">
    <citation type="journal article" date="2015" name="Proc. Natl. Acad. Sci. U.S.A.">
        <title>Networks of energetic and metabolic interactions define dynamics in microbial communities.</title>
        <authorList>
            <person name="Embree M."/>
            <person name="Liu J.K."/>
            <person name="Al-Bassam M.M."/>
            <person name="Zengler K."/>
        </authorList>
    </citation>
    <scope>NUCLEOTIDE SEQUENCE</scope>
</reference>
<evidence type="ECO:0000313" key="1">
    <source>
        <dbReference type="EMBL" id="KUG21213.1"/>
    </source>
</evidence>
<accession>A0A0W8FJW9</accession>
<dbReference type="EMBL" id="LNQE01001088">
    <property type="protein sequence ID" value="KUG21213.1"/>
    <property type="molecule type" value="Genomic_DNA"/>
</dbReference>
<organism evidence="1">
    <name type="scientific">hydrocarbon metagenome</name>
    <dbReference type="NCBI Taxonomy" id="938273"/>
    <lineage>
        <taxon>unclassified sequences</taxon>
        <taxon>metagenomes</taxon>
        <taxon>ecological metagenomes</taxon>
    </lineage>
</organism>
<comment type="caution">
    <text evidence="1">The sequence shown here is derived from an EMBL/GenBank/DDBJ whole genome shotgun (WGS) entry which is preliminary data.</text>
</comment>
<name>A0A0W8FJW9_9ZZZZ</name>